<feature type="chain" id="PRO_5042288289" description="Secreted protein" evidence="1">
    <location>
        <begin position="30"/>
        <end position="89"/>
    </location>
</feature>
<dbReference type="EMBL" id="BSYO01000003">
    <property type="protein sequence ID" value="GMH02018.1"/>
    <property type="molecule type" value="Genomic_DNA"/>
</dbReference>
<evidence type="ECO:0008006" key="4">
    <source>
        <dbReference type="Google" id="ProtNLM"/>
    </source>
</evidence>
<sequence length="89" mass="9738">MLLFTRLLHCDLMLNFTLWILHLLHDGLSCPCCQAGPLCWWFGCSPEGNLTFSCLAGWSTSMGVVVDVGALSVIPSSRMLVGRIPVAWA</sequence>
<evidence type="ECO:0000313" key="2">
    <source>
        <dbReference type="EMBL" id="GMH02018.1"/>
    </source>
</evidence>
<dbReference type="Proteomes" id="UP001279734">
    <property type="component" value="Unassembled WGS sequence"/>
</dbReference>
<organism evidence="2 3">
    <name type="scientific">Nepenthes gracilis</name>
    <name type="common">Slender pitcher plant</name>
    <dbReference type="NCBI Taxonomy" id="150966"/>
    <lineage>
        <taxon>Eukaryota</taxon>
        <taxon>Viridiplantae</taxon>
        <taxon>Streptophyta</taxon>
        <taxon>Embryophyta</taxon>
        <taxon>Tracheophyta</taxon>
        <taxon>Spermatophyta</taxon>
        <taxon>Magnoliopsida</taxon>
        <taxon>eudicotyledons</taxon>
        <taxon>Gunneridae</taxon>
        <taxon>Pentapetalae</taxon>
        <taxon>Caryophyllales</taxon>
        <taxon>Nepenthaceae</taxon>
        <taxon>Nepenthes</taxon>
    </lineage>
</organism>
<evidence type="ECO:0000313" key="3">
    <source>
        <dbReference type="Proteomes" id="UP001279734"/>
    </source>
</evidence>
<keyword evidence="3" id="KW-1185">Reference proteome</keyword>
<protein>
    <recommendedName>
        <fullName evidence="4">Secreted protein</fullName>
    </recommendedName>
</protein>
<reference evidence="2" key="1">
    <citation type="submission" date="2023-05" db="EMBL/GenBank/DDBJ databases">
        <title>Nepenthes gracilis genome sequencing.</title>
        <authorList>
            <person name="Fukushima K."/>
        </authorList>
    </citation>
    <scope>NUCLEOTIDE SEQUENCE</scope>
    <source>
        <strain evidence="2">SING2019-196</strain>
    </source>
</reference>
<feature type="signal peptide" evidence="1">
    <location>
        <begin position="1"/>
        <end position="29"/>
    </location>
</feature>
<gene>
    <name evidence="2" type="ORF">Nepgr_003857</name>
</gene>
<comment type="caution">
    <text evidence="2">The sequence shown here is derived from an EMBL/GenBank/DDBJ whole genome shotgun (WGS) entry which is preliminary data.</text>
</comment>
<proteinExistence type="predicted"/>
<name>A0AAD3S0A8_NEPGR</name>
<keyword evidence="1" id="KW-0732">Signal</keyword>
<evidence type="ECO:0000256" key="1">
    <source>
        <dbReference type="SAM" id="SignalP"/>
    </source>
</evidence>
<accession>A0AAD3S0A8</accession>
<dbReference type="AlphaFoldDB" id="A0AAD3S0A8"/>